<reference evidence="3" key="1">
    <citation type="submission" date="2017-12" db="EMBL/GenBank/DDBJ databases">
        <title>Draft genome sequence of Telmatospirillum siberiense 26-4b1T, an acidotolerant peatland alphaproteobacterium potentially involved in sulfur cycling.</title>
        <authorList>
            <person name="Hausmann B."/>
            <person name="Pjevac P."/>
            <person name="Schreck K."/>
            <person name="Herbold C.W."/>
            <person name="Daims H."/>
            <person name="Wagner M."/>
            <person name="Pester M."/>
            <person name="Loy A."/>
        </authorList>
    </citation>
    <scope>NUCLEOTIDE SEQUENCE [LARGE SCALE GENOMIC DNA]</scope>
    <source>
        <strain evidence="3">26-4b1</strain>
    </source>
</reference>
<dbReference type="GO" id="GO:0016020">
    <property type="term" value="C:membrane"/>
    <property type="evidence" value="ECO:0007669"/>
    <property type="project" value="TreeGrafter"/>
</dbReference>
<dbReference type="Proteomes" id="UP000233293">
    <property type="component" value="Unassembled WGS sequence"/>
</dbReference>
<keyword evidence="3" id="KW-1185">Reference proteome</keyword>
<proteinExistence type="predicted"/>
<dbReference type="InterPro" id="IPR050266">
    <property type="entry name" value="AB_hydrolase_sf"/>
</dbReference>
<dbReference type="Pfam" id="PF00561">
    <property type="entry name" value="Abhydrolase_1"/>
    <property type="match status" value="1"/>
</dbReference>
<dbReference type="SUPFAM" id="SSF53474">
    <property type="entry name" value="alpha/beta-Hydrolases"/>
    <property type="match status" value="1"/>
</dbReference>
<evidence type="ECO:0000259" key="1">
    <source>
        <dbReference type="Pfam" id="PF00561"/>
    </source>
</evidence>
<protein>
    <submittedName>
        <fullName evidence="2">Alpha/beta hydrolase</fullName>
    </submittedName>
</protein>
<feature type="domain" description="AB hydrolase-1" evidence="1">
    <location>
        <begin position="30"/>
        <end position="263"/>
    </location>
</feature>
<dbReference type="RefSeq" id="WP_101249604.1">
    <property type="nucleotide sequence ID" value="NZ_PIUM01000004.1"/>
</dbReference>
<dbReference type="AlphaFoldDB" id="A0A2N3PYU3"/>
<dbReference type="EMBL" id="PIUM01000004">
    <property type="protein sequence ID" value="PKU25549.1"/>
    <property type="molecule type" value="Genomic_DNA"/>
</dbReference>
<organism evidence="2 3">
    <name type="scientific">Telmatospirillum siberiense</name>
    <dbReference type="NCBI Taxonomy" id="382514"/>
    <lineage>
        <taxon>Bacteria</taxon>
        <taxon>Pseudomonadati</taxon>
        <taxon>Pseudomonadota</taxon>
        <taxon>Alphaproteobacteria</taxon>
        <taxon>Rhodospirillales</taxon>
        <taxon>Rhodospirillaceae</taxon>
        <taxon>Telmatospirillum</taxon>
    </lineage>
</organism>
<dbReference type="Gene3D" id="3.40.50.1820">
    <property type="entry name" value="alpha/beta hydrolase"/>
    <property type="match status" value="1"/>
</dbReference>
<dbReference type="PANTHER" id="PTHR43798:SF33">
    <property type="entry name" value="HYDROLASE, PUTATIVE (AFU_ORTHOLOGUE AFUA_2G14860)-RELATED"/>
    <property type="match status" value="1"/>
</dbReference>
<evidence type="ECO:0000313" key="3">
    <source>
        <dbReference type="Proteomes" id="UP000233293"/>
    </source>
</evidence>
<keyword evidence="2" id="KW-0378">Hydrolase</keyword>
<accession>A0A2N3PYU3</accession>
<dbReference type="GO" id="GO:0016787">
    <property type="term" value="F:hydrolase activity"/>
    <property type="evidence" value="ECO:0007669"/>
    <property type="project" value="UniProtKB-KW"/>
</dbReference>
<evidence type="ECO:0000313" key="2">
    <source>
        <dbReference type="EMBL" id="PKU25549.1"/>
    </source>
</evidence>
<dbReference type="OrthoDB" id="9791366at2"/>
<gene>
    <name evidence="2" type="ORF">CWS72_05645</name>
</gene>
<dbReference type="PANTHER" id="PTHR43798">
    <property type="entry name" value="MONOACYLGLYCEROL LIPASE"/>
    <property type="match status" value="1"/>
</dbReference>
<name>A0A2N3PYU3_9PROT</name>
<sequence length="281" mass="30712">MLRKYLPVLGLHGFHRLAYREWGDPANPKLLLCVHGLTRCGGDFDHLARRLASTWRVVCPDMPGRGDSEWLPVKSDYAVPTYLADCAALIARLGVDTVDWLGTSMGGIIGIHLAAMPGSPIRRLILNDIGPFIPAAGLRRIGVAVGSDPHFSDRTQALSFLQTAMASFGIHQAEHWQHMLDISTRPDGAGGLRLHYDPGLAEGFHQSVSSDIEFWAAWDALACPVLTLRGVESDILLPETAREMTARGPKARLVEFAGCGHAPALMEPEQIAVIEKWLNDE</sequence>
<comment type="caution">
    <text evidence="2">The sequence shown here is derived from an EMBL/GenBank/DDBJ whole genome shotgun (WGS) entry which is preliminary data.</text>
</comment>
<dbReference type="InterPro" id="IPR000073">
    <property type="entry name" value="AB_hydrolase_1"/>
</dbReference>
<dbReference type="InterPro" id="IPR029058">
    <property type="entry name" value="AB_hydrolase_fold"/>
</dbReference>